<dbReference type="RefSeq" id="WP_009533302.1">
    <property type="nucleotide sequence ID" value="NZ_JH590863.1"/>
</dbReference>
<keyword evidence="3" id="KW-1185">Reference proteome</keyword>
<comment type="caution">
    <text evidence="2">The sequence shown here is derived from an EMBL/GenBank/DDBJ whole genome shotgun (WGS) entry which is preliminary data.</text>
</comment>
<feature type="transmembrane region" description="Helical" evidence="1">
    <location>
        <begin position="52"/>
        <end position="72"/>
    </location>
</feature>
<feature type="transmembrane region" description="Helical" evidence="1">
    <location>
        <begin position="281"/>
        <end position="300"/>
    </location>
</feature>
<feature type="transmembrane region" description="Helical" evidence="1">
    <location>
        <begin position="226"/>
        <end position="244"/>
    </location>
</feature>
<keyword evidence="1" id="KW-0472">Membrane</keyword>
<dbReference type="EMBL" id="AGEL01000007">
    <property type="protein sequence ID" value="EHO16771.1"/>
    <property type="molecule type" value="Genomic_DNA"/>
</dbReference>
<dbReference type="PANTHER" id="PTHR37305">
    <property type="entry name" value="INTEGRAL MEMBRANE PROTEIN-RELATED"/>
    <property type="match status" value="1"/>
</dbReference>
<reference evidence="2 3" key="1">
    <citation type="submission" date="2011-10" db="EMBL/GenBank/DDBJ databases">
        <title>The Genome Sequence of Lachnospiraceae bacterium ACC2.</title>
        <authorList>
            <consortium name="The Broad Institute Genome Sequencing Platform"/>
            <person name="Earl A."/>
            <person name="Ward D."/>
            <person name="Feldgarden M."/>
            <person name="Gevers D."/>
            <person name="Sizova M."/>
            <person name="Hazen A."/>
            <person name="Epstein S."/>
            <person name="Young S.K."/>
            <person name="Zeng Q."/>
            <person name="Gargeya S."/>
            <person name="Fitzgerald M."/>
            <person name="Haas B."/>
            <person name="Abouelleil A."/>
            <person name="Alvarado L."/>
            <person name="Arachchi H.M."/>
            <person name="Berlin A."/>
            <person name="Brown A."/>
            <person name="Chapman S.B."/>
            <person name="Chen Z."/>
            <person name="Dunbar C."/>
            <person name="Freedman E."/>
            <person name="Gearin G."/>
            <person name="Goldberg J."/>
            <person name="Griggs A."/>
            <person name="Gujja S."/>
            <person name="Heiman D."/>
            <person name="Howarth C."/>
            <person name="Larson L."/>
            <person name="Lui A."/>
            <person name="MacDonald P.J.P."/>
            <person name="Montmayeur A."/>
            <person name="Murphy C."/>
            <person name="Neiman D."/>
            <person name="Pearson M."/>
            <person name="Priest M."/>
            <person name="Roberts A."/>
            <person name="Saif S."/>
            <person name="Shea T."/>
            <person name="Shenoy N."/>
            <person name="Sisk P."/>
            <person name="Stolte C."/>
            <person name="Sykes S."/>
            <person name="Wortman J."/>
            <person name="Nusbaum C."/>
            <person name="Birren B."/>
        </authorList>
    </citation>
    <scope>NUCLEOTIDE SEQUENCE [LARGE SCALE GENOMIC DNA]</scope>
    <source>
        <strain evidence="2 3">ACC2</strain>
    </source>
</reference>
<feature type="transmembrane region" description="Helical" evidence="1">
    <location>
        <begin position="23"/>
        <end position="40"/>
    </location>
</feature>
<feature type="transmembrane region" description="Helical" evidence="1">
    <location>
        <begin position="365"/>
        <end position="386"/>
    </location>
</feature>
<sequence length="506" mass="56303">MNLLSAISKLIAIEFKKSRHKHSLLLLVIAVVLNYFYLFHGNAPDRQAWYNVFYAIPLINTLILSVLMAVLASQSVDMEHKGNMWNLLPTLESRASVYLGKLLYGFIHLVLFCLLQMGMVILMGSRLGYEGNIPFSLIGTTFTAELVSGMIVYQLQCLLSLLFPSQFAALSIGFGGTLTGLFLAYVSTKAWTPWSVLLSLSPIGMDYQRATRSMTLFLRQLTPLEILTALVYLFGIFLLGLYLFTKTEQGALSIGTGRQKASKSVHSGLPVELIKLKRNPIWIPFLLIPLIPAVIGTFNFTQNQGILQNTWEDLWTQQSLFLGIFFLSPLVGILCSLLWRMEHQDSNWNLILTVTTPEKLVKDKWMTAVLLSSVCILWIALIYLFTGKIILRLPGEVPELFWIRMLGAAVCLAAVSAVQSMLSMIFRSFAVPISLAFVGSIAGLWLTVKGAYYAVPYSMLIYGMGSSSITGELNVPVLLASCCFYVLAALTCSIIFLKKTDVRTHV</sequence>
<dbReference type="AlphaFoldDB" id="A0AA36Y4W7"/>
<organism evidence="2 3">
    <name type="scientific">Stomatobaculum longum</name>
    <dbReference type="NCBI Taxonomy" id="796942"/>
    <lineage>
        <taxon>Bacteria</taxon>
        <taxon>Bacillati</taxon>
        <taxon>Bacillota</taxon>
        <taxon>Clostridia</taxon>
        <taxon>Lachnospirales</taxon>
        <taxon>Lachnospiraceae</taxon>
        <taxon>Stomatobaculum</taxon>
    </lineage>
</organism>
<accession>A0AA36Y4W7</accession>
<dbReference type="Pfam" id="PF12730">
    <property type="entry name" value="ABC2_membrane_4"/>
    <property type="match status" value="2"/>
</dbReference>
<gene>
    <name evidence="2" type="ORF">HMPREF9623_01470</name>
</gene>
<dbReference type="CDD" id="cd21809">
    <property type="entry name" value="ABC-2_lan_permease-like"/>
    <property type="match status" value="2"/>
</dbReference>
<proteinExistence type="predicted"/>
<feature type="transmembrane region" description="Helical" evidence="1">
    <location>
        <begin position="167"/>
        <end position="186"/>
    </location>
</feature>
<feature type="transmembrane region" description="Helical" evidence="1">
    <location>
        <begin position="135"/>
        <end position="155"/>
    </location>
</feature>
<keyword evidence="1" id="KW-1133">Transmembrane helix</keyword>
<feature type="transmembrane region" description="Helical" evidence="1">
    <location>
        <begin position="475"/>
        <end position="497"/>
    </location>
</feature>
<dbReference type="Proteomes" id="UP000018466">
    <property type="component" value="Unassembled WGS sequence"/>
</dbReference>
<protein>
    <submittedName>
        <fullName evidence="2">Uncharacterized protein</fullName>
    </submittedName>
</protein>
<feature type="transmembrane region" description="Helical" evidence="1">
    <location>
        <begin position="401"/>
        <end position="422"/>
    </location>
</feature>
<evidence type="ECO:0000256" key="1">
    <source>
        <dbReference type="SAM" id="Phobius"/>
    </source>
</evidence>
<feature type="transmembrane region" description="Helical" evidence="1">
    <location>
        <begin position="320"/>
        <end position="339"/>
    </location>
</feature>
<name>A0AA36Y4W7_9FIRM</name>
<feature type="transmembrane region" description="Helical" evidence="1">
    <location>
        <begin position="429"/>
        <end position="455"/>
    </location>
</feature>
<keyword evidence="1" id="KW-0812">Transmembrane</keyword>
<evidence type="ECO:0000313" key="2">
    <source>
        <dbReference type="EMBL" id="EHO16771.1"/>
    </source>
</evidence>
<dbReference type="GeneID" id="86941212"/>
<evidence type="ECO:0000313" key="3">
    <source>
        <dbReference type="Proteomes" id="UP000018466"/>
    </source>
</evidence>
<dbReference type="PANTHER" id="PTHR37305:SF1">
    <property type="entry name" value="MEMBRANE PROTEIN"/>
    <property type="match status" value="1"/>
</dbReference>
<feature type="transmembrane region" description="Helical" evidence="1">
    <location>
        <begin position="102"/>
        <end position="123"/>
    </location>
</feature>